<gene>
    <name evidence="2" type="ORF">POL67_35985</name>
</gene>
<evidence type="ECO:0000313" key="2">
    <source>
        <dbReference type="EMBL" id="MDC0746785.1"/>
    </source>
</evidence>
<reference evidence="2 3" key="1">
    <citation type="submission" date="2022-11" db="EMBL/GenBank/DDBJ databases">
        <title>Minimal conservation of predation-associated metabolite biosynthetic gene clusters underscores biosynthetic potential of Myxococcota including descriptions for ten novel species: Archangium lansinium sp. nov., Myxococcus landrumus sp. nov., Nannocystis bai.</title>
        <authorList>
            <person name="Ahearne A."/>
            <person name="Stevens C."/>
            <person name="Dowd S."/>
        </authorList>
    </citation>
    <scope>NUCLEOTIDE SEQUENCE [LARGE SCALE GENOMIC DNA]</scope>
    <source>
        <strain evidence="2 3">RJM3</strain>
    </source>
</reference>
<proteinExistence type="predicted"/>
<accession>A0ABT5F130</accession>
<feature type="domain" description="Knr4/Smi1-like" evidence="1">
    <location>
        <begin position="31"/>
        <end position="201"/>
    </location>
</feature>
<comment type="caution">
    <text evidence="2">The sequence shown here is derived from an EMBL/GenBank/DDBJ whole genome shotgun (WGS) entry which is preliminary data.</text>
</comment>
<dbReference type="InterPro" id="IPR018958">
    <property type="entry name" value="Knr4/Smi1-like_dom"/>
</dbReference>
<evidence type="ECO:0000313" key="3">
    <source>
        <dbReference type="Proteomes" id="UP001221411"/>
    </source>
</evidence>
<dbReference type="SMART" id="SM00860">
    <property type="entry name" value="SMI1_KNR4"/>
    <property type="match status" value="1"/>
</dbReference>
<sequence>MASDLIARFDGMVDELRRDPEIDVLHYLVRPPDPSEIEEVERALGYPLGAAITEFYEACGGIQLLWIRKTHEEYEERARLVREEVERSGGSFDEGWFYGGNNGDAMHPDGVILIPSIKRAFLDESFNNNNSGSGVVGMLEAYKAALADREAVIYRGFEMFYPTVNVAFALNGQPDPVLAAAYDRYEYDDSALIHFREYLELLLVSRGDAKRAFGFLLDSDRVGKVITHEDVGHWAPNE</sequence>
<keyword evidence="3" id="KW-1185">Reference proteome</keyword>
<protein>
    <submittedName>
        <fullName evidence="2">SMI1/KNR4 family protein</fullName>
    </submittedName>
</protein>
<evidence type="ECO:0000259" key="1">
    <source>
        <dbReference type="SMART" id="SM00860"/>
    </source>
</evidence>
<dbReference type="RefSeq" id="WP_271925156.1">
    <property type="nucleotide sequence ID" value="NZ_JAQNDO010000001.1"/>
</dbReference>
<name>A0ABT5F130_9BACT</name>
<dbReference type="Proteomes" id="UP001221411">
    <property type="component" value="Unassembled WGS sequence"/>
</dbReference>
<dbReference type="EMBL" id="JAQNDO010000001">
    <property type="protein sequence ID" value="MDC0746785.1"/>
    <property type="molecule type" value="Genomic_DNA"/>
</dbReference>
<organism evidence="2 3">
    <name type="scientific">Polyangium mundeleinium</name>
    <dbReference type="NCBI Taxonomy" id="2995306"/>
    <lineage>
        <taxon>Bacteria</taxon>
        <taxon>Pseudomonadati</taxon>
        <taxon>Myxococcota</taxon>
        <taxon>Polyangia</taxon>
        <taxon>Polyangiales</taxon>
        <taxon>Polyangiaceae</taxon>
        <taxon>Polyangium</taxon>
    </lineage>
</organism>